<dbReference type="Pfam" id="PF13462">
    <property type="entry name" value="Thioredoxin_4"/>
    <property type="match status" value="1"/>
</dbReference>
<dbReference type="InterPro" id="IPR012336">
    <property type="entry name" value="Thioredoxin-like_fold"/>
</dbReference>
<dbReference type="InterPro" id="IPR013766">
    <property type="entry name" value="Thioredoxin_domain"/>
</dbReference>
<name>A0A5D3YMH7_9BACT</name>
<comment type="caution">
    <text evidence="9">The sequence shown here is derived from an EMBL/GenBank/DDBJ whole genome shotgun (WGS) entry which is preliminary data.</text>
</comment>
<dbReference type="AlphaFoldDB" id="A0A5D3YMH7"/>
<evidence type="ECO:0000256" key="3">
    <source>
        <dbReference type="ARBA" id="ARBA00023002"/>
    </source>
</evidence>
<feature type="chain" id="PRO_5023147319" evidence="7">
    <location>
        <begin position="26"/>
        <end position="196"/>
    </location>
</feature>
<dbReference type="InterPro" id="IPR036249">
    <property type="entry name" value="Thioredoxin-like_sf"/>
</dbReference>
<keyword evidence="3" id="KW-0560">Oxidoreductase</keyword>
<dbReference type="PANTHER" id="PTHR13887:SF14">
    <property type="entry name" value="DISULFIDE BOND FORMATION PROTEIN D"/>
    <property type="match status" value="1"/>
</dbReference>
<evidence type="ECO:0000256" key="1">
    <source>
        <dbReference type="ARBA" id="ARBA00005791"/>
    </source>
</evidence>
<reference evidence="9 10" key="1">
    <citation type="submission" date="2019-07" db="EMBL/GenBank/DDBJ databases">
        <title>Genomic Encyclopedia of Archaeal and Bacterial Type Strains, Phase II (KMG-II): from individual species to whole genera.</title>
        <authorList>
            <person name="Goeker M."/>
        </authorList>
    </citation>
    <scope>NUCLEOTIDE SEQUENCE [LARGE SCALE GENOMIC DNA]</scope>
    <source>
        <strain evidence="9 10">DSM 21935</strain>
    </source>
</reference>
<organism evidence="9 10">
    <name type="scientific">Fodinibius salinus</name>
    <dbReference type="NCBI Taxonomy" id="860790"/>
    <lineage>
        <taxon>Bacteria</taxon>
        <taxon>Pseudomonadati</taxon>
        <taxon>Balneolota</taxon>
        <taxon>Balneolia</taxon>
        <taxon>Balneolales</taxon>
        <taxon>Balneolaceae</taxon>
        <taxon>Fodinibius</taxon>
    </lineage>
</organism>
<keyword evidence="4" id="KW-1015">Disulfide bond</keyword>
<evidence type="ECO:0000256" key="6">
    <source>
        <dbReference type="SAM" id="Coils"/>
    </source>
</evidence>
<gene>
    <name evidence="9" type="ORF">LX73_1613</name>
</gene>
<dbReference type="RefSeq" id="WP_246138193.1">
    <property type="nucleotide sequence ID" value="NZ_VNHY01000002.1"/>
</dbReference>
<feature type="domain" description="Thioredoxin" evidence="8">
    <location>
        <begin position="14"/>
        <end position="192"/>
    </location>
</feature>
<evidence type="ECO:0000256" key="7">
    <source>
        <dbReference type="SAM" id="SignalP"/>
    </source>
</evidence>
<keyword evidence="10" id="KW-1185">Reference proteome</keyword>
<evidence type="ECO:0000259" key="8">
    <source>
        <dbReference type="PROSITE" id="PS51352"/>
    </source>
</evidence>
<proteinExistence type="inferred from homology"/>
<dbReference type="SUPFAM" id="SSF52833">
    <property type="entry name" value="Thioredoxin-like"/>
    <property type="match status" value="1"/>
</dbReference>
<accession>A0A5D3YMH7</accession>
<dbReference type="PROSITE" id="PS51352">
    <property type="entry name" value="THIOREDOXIN_2"/>
    <property type="match status" value="1"/>
</dbReference>
<comment type="similarity">
    <text evidence="1">Belongs to the thioredoxin family. DsbA subfamily.</text>
</comment>
<sequence length="196" mass="22536">MKLLIKTAALIAILSLSVGMSEADAQDTETKKPTITITEYSDYQCPACAYYNPIVKKLKDKYGDQINLKLRFYPLNSHQFAALAARAAQAAKNQGKFLEMHNMLYKNQKRWSESVNPIPTFKRYAKKLNLDMEQFKSDLNDAETQRIVMNQKQEGMNMGVNSTPTFFIEGEKLTQLPQNYEEFEKVVEKYLGKKEN</sequence>
<keyword evidence="6" id="KW-0175">Coiled coil</keyword>
<feature type="signal peptide" evidence="7">
    <location>
        <begin position="1"/>
        <end position="25"/>
    </location>
</feature>
<feature type="coiled-coil region" evidence="6">
    <location>
        <begin position="125"/>
        <end position="152"/>
    </location>
</feature>
<evidence type="ECO:0000313" key="9">
    <source>
        <dbReference type="EMBL" id="TYP93897.1"/>
    </source>
</evidence>
<protein>
    <submittedName>
        <fullName evidence="9">Thioredoxin</fullName>
    </submittedName>
</protein>
<dbReference type="Gene3D" id="3.40.30.10">
    <property type="entry name" value="Glutaredoxin"/>
    <property type="match status" value="1"/>
</dbReference>
<evidence type="ECO:0000256" key="2">
    <source>
        <dbReference type="ARBA" id="ARBA00022729"/>
    </source>
</evidence>
<evidence type="ECO:0000256" key="5">
    <source>
        <dbReference type="ARBA" id="ARBA00023284"/>
    </source>
</evidence>
<dbReference type="GO" id="GO:0016491">
    <property type="term" value="F:oxidoreductase activity"/>
    <property type="evidence" value="ECO:0007669"/>
    <property type="project" value="UniProtKB-KW"/>
</dbReference>
<dbReference type="Proteomes" id="UP000324595">
    <property type="component" value="Unassembled WGS sequence"/>
</dbReference>
<dbReference type="PANTHER" id="PTHR13887">
    <property type="entry name" value="GLUTATHIONE S-TRANSFERASE KAPPA"/>
    <property type="match status" value="1"/>
</dbReference>
<dbReference type="EMBL" id="VNHY01000002">
    <property type="protein sequence ID" value="TYP93897.1"/>
    <property type="molecule type" value="Genomic_DNA"/>
</dbReference>
<evidence type="ECO:0000313" key="10">
    <source>
        <dbReference type="Proteomes" id="UP000324595"/>
    </source>
</evidence>
<evidence type="ECO:0000256" key="4">
    <source>
        <dbReference type="ARBA" id="ARBA00023157"/>
    </source>
</evidence>
<keyword evidence="5" id="KW-0676">Redox-active center</keyword>
<keyword evidence="2 7" id="KW-0732">Signal</keyword>